<feature type="transmembrane region" description="Helical" evidence="1">
    <location>
        <begin position="39"/>
        <end position="57"/>
    </location>
</feature>
<evidence type="ECO:0000313" key="3">
    <source>
        <dbReference type="EMBL" id="TSJ65550.1"/>
    </source>
</evidence>
<feature type="transmembrane region" description="Helical" evidence="1">
    <location>
        <begin position="271"/>
        <end position="290"/>
    </location>
</feature>
<dbReference type="Proteomes" id="UP000316425">
    <property type="component" value="Unassembled WGS sequence"/>
</dbReference>
<dbReference type="Pfam" id="PF09925">
    <property type="entry name" value="DUF2157"/>
    <property type="match status" value="1"/>
</dbReference>
<dbReference type="RefSeq" id="WP_144088623.1">
    <property type="nucleotide sequence ID" value="NZ_VMHE01000009.1"/>
</dbReference>
<feature type="transmembrane region" description="Helical" evidence="1">
    <location>
        <begin position="341"/>
        <end position="361"/>
    </location>
</feature>
<keyword evidence="1" id="KW-1133">Transmembrane helix</keyword>
<dbReference type="EMBL" id="VMHE01000009">
    <property type="protein sequence ID" value="TSJ65550.1"/>
    <property type="molecule type" value="Genomic_DNA"/>
</dbReference>
<feature type="transmembrane region" description="Helical" evidence="1">
    <location>
        <begin position="302"/>
        <end position="329"/>
    </location>
</feature>
<feature type="transmembrane region" description="Helical" evidence="1">
    <location>
        <begin position="119"/>
        <end position="138"/>
    </location>
</feature>
<keyword evidence="1" id="KW-0472">Membrane</keyword>
<keyword evidence="4" id="KW-1185">Reference proteome</keyword>
<feature type="transmembrane region" description="Helical" evidence="1">
    <location>
        <begin position="168"/>
        <end position="186"/>
    </location>
</feature>
<feature type="transmembrane region" description="Helical" evidence="1">
    <location>
        <begin position="94"/>
        <end position="113"/>
    </location>
</feature>
<sequence>MKNQWLEKESKRWVDEEIIDTQQRKAILSLYPAKNNTSIFFTFAFILFSLAVLTFLASNWTDIYPLIRTTLLLGFLIVFYYLGTRWIEDGKRLIGEVSYLIALLLFGLSIFLIGEMYHYHFNSIFAFLVWSFVALLLYWSYASRWIWAAGVLIIVVGQMVNLFGLREFSWILFVLFVLAYGLILYARNIRWMAIVYSIAFFIQILGLSAEKLSLVWVTFFLISLYFIGKLSQSTVVGRVLHSLAPVYMFLFVVFHVLLISADLHFYEEINVVYFVIHIFLMSLIILYLYMKKEIFSIVQLVIFIPTFVIPEVSDYVASIALFIFSVSHLMEGFKFKNQRHMNFGTATFLISTFVVYTKVAWGYLSQSLFFLVAGVILLAIGYLLNRQQKMYIEEGGEGNDS</sequence>
<evidence type="ECO:0000256" key="1">
    <source>
        <dbReference type="SAM" id="Phobius"/>
    </source>
</evidence>
<feature type="transmembrane region" description="Helical" evidence="1">
    <location>
        <begin position="239"/>
        <end position="259"/>
    </location>
</feature>
<feature type="transmembrane region" description="Helical" evidence="1">
    <location>
        <begin position="63"/>
        <end position="82"/>
    </location>
</feature>
<organism evidence="3 4">
    <name type="scientific">Allobacillus salarius</name>
    <dbReference type="NCBI Taxonomy" id="1955272"/>
    <lineage>
        <taxon>Bacteria</taxon>
        <taxon>Bacillati</taxon>
        <taxon>Bacillota</taxon>
        <taxon>Bacilli</taxon>
        <taxon>Bacillales</taxon>
        <taxon>Bacillaceae</taxon>
        <taxon>Allobacillus</taxon>
    </lineage>
</organism>
<comment type="caution">
    <text evidence="3">The sequence shown here is derived from an EMBL/GenBank/DDBJ whole genome shotgun (WGS) entry which is preliminary data.</text>
</comment>
<dbReference type="InterPro" id="IPR018677">
    <property type="entry name" value="DUF2157"/>
</dbReference>
<protein>
    <submittedName>
        <fullName evidence="3">DUF2157 domain-containing protein</fullName>
    </submittedName>
</protein>
<accession>A0A556PMB6</accession>
<name>A0A556PMB6_9BACI</name>
<dbReference type="OrthoDB" id="5351773at2"/>
<feature type="transmembrane region" description="Helical" evidence="1">
    <location>
        <begin position="367"/>
        <end position="384"/>
    </location>
</feature>
<keyword evidence="1" id="KW-0812">Transmembrane</keyword>
<evidence type="ECO:0000259" key="2">
    <source>
        <dbReference type="Pfam" id="PF09925"/>
    </source>
</evidence>
<feature type="transmembrane region" description="Helical" evidence="1">
    <location>
        <begin position="198"/>
        <end position="227"/>
    </location>
</feature>
<evidence type="ECO:0000313" key="4">
    <source>
        <dbReference type="Proteomes" id="UP000316425"/>
    </source>
</evidence>
<reference evidence="3 4" key="1">
    <citation type="submission" date="2019-07" db="EMBL/GenBank/DDBJ databases">
        <title>Allobacillus sp. nov. SKP isolated from shrimp paste of Euphausiacea.</title>
        <authorList>
            <person name="Kanchanasin P."/>
            <person name="Tanasupawat S."/>
            <person name="Shi W."/>
            <person name="Wu L."/>
            <person name="Ma J."/>
        </authorList>
    </citation>
    <scope>NUCLEOTIDE SEQUENCE [LARGE SCALE GENOMIC DNA]</scope>
    <source>
        <strain evidence="3 4">SKP4-8</strain>
    </source>
</reference>
<proteinExistence type="predicted"/>
<feature type="domain" description="DUF2157" evidence="2">
    <location>
        <begin position="12"/>
        <end position="147"/>
    </location>
</feature>
<gene>
    <name evidence="3" type="ORF">FPQ13_07020</name>
</gene>
<dbReference type="AlphaFoldDB" id="A0A556PMB6"/>
<feature type="transmembrane region" description="Helical" evidence="1">
    <location>
        <begin position="145"/>
        <end position="162"/>
    </location>
</feature>